<reference evidence="1" key="1">
    <citation type="submission" date="2021-05" db="EMBL/GenBank/DDBJ databases">
        <authorList>
            <person name="Pan Q."/>
            <person name="Jouanno E."/>
            <person name="Zahm M."/>
            <person name="Klopp C."/>
            <person name="Cabau C."/>
            <person name="Louis A."/>
            <person name="Berthelot C."/>
            <person name="Parey E."/>
            <person name="Roest Crollius H."/>
            <person name="Montfort J."/>
            <person name="Robinson-Rechavi M."/>
            <person name="Bouchez O."/>
            <person name="Lampietro C."/>
            <person name="Lopez Roques C."/>
            <person name="Donnadieu C."/>
            <person name="Postlethwait J."/>
            <person name="Bobe J."/>
            <person name="Dillon D."/>
            <person name="Chandos A."/>
            <person name="von Hippel F."/>
            <person name="Guiguen Y."/>
        </authorList>
    </citation>
    <scope>NUCLEOTIDE SEQUENCE</scope>
    <source>
        <strain evidence="1">YG-Jan2019</strain>
    </source>
</reference>
<protein>
    <submittedName>
        <fullName evidence="1">Uncharacterized protein</fullName>
    </submittedName>
</protein>
<dbReference type="Proteomes" id="UP001157502">
    <property type="component" value="Chromosome 9"/>
</dbReference>
<dbReference type="EMBL" id="CM055736">
    <property type="protein sequence ID" value="KAJ8007069.1"/>
    <property type="molecule type" value="Genomic_DNA"/>
</dbReference>
<name>A0ACC2GTP2_DALPE</name>
<sequence length="944" mass="108626">MVALFWSPNCQGCSHLHLCKRFLLGECPFAKRRGGCRFNHQLTSEDNREILKEHGLEELDLAELRTLLLQNDNFFLPPVCHNYNNGAGEYGRCVDGEACKRLHICENFIRGSCSCPKCHDFYEPHPLKTLQDKGIPNPLIASLRSVYLNIERLQKQDRANQGKCQNSRGSRPTRPKQTGPAAATANTSRSGQDKTEICMYFIKGSCIHGDKCFKVHSTMPYQWEERVENIWTALKDNEEIEKDFCNPAKTYSRCVQPACFDTMTRGLNKVRRLSTVSSVLQPTFILTTEWTWFWENEFGRWIPYASTTAGHSSATVTSECLEQRFQEDNQAAVEFNAGSQTYKLSFLDMIQTNKQYGTKKVVRRRPVFVSLSDAQTIKTSKKVPYGRQNFRTLPESWDKTQVLETGYKTVNLPSISEEFKEIQQLFSNTMRGFKINQIERIQNKALWEVFQWQMDLMKKNNRGRNVTQKKLFHGTDSKYLDAICLHNFDWRICGLNGTALGKGSYFARDAKYSHSYTGQSNTRSMFVCRVLAGDYTKGHSSYLRPPSKDGGDIIFYDSCVDDVINPSIFVVFEKHQVYPEYLVHYTEDVSWSSVYQPYPLMAGSSFSRFSSRPIPFWTSSRIQVLMGLRNYGLSCCVNALLQSFSATWELVDLLDRWSPNDKDNESVPLKLNNTLKAMQCDQPQPTPHKDFLHCLDRHYISVHVQQDAVEVFLSVLNFIQQQMSDKTLAQEIQRLYKVEVETYLQCIECENICSGTSFFVGLPLTIKEGGNSLEDCVRFFFELQELRDTDKGYCVMCGEKKPSKHGLKLISLPPVLCIHLKRFRSCRGYTRKLHCQVAFPETLNISEILPKEALSKDYVHQSDIHYNLYAVVVHLGGDAMFGHYTAYVRHKKDFSWYYADDSHVRQVSWQEVLNAYGGSQREGTAYMLLYRQTTRTAPESDRAE</sequence>
<evidence type="ECO:0000313" key="2">
    <source>
        <dbReference type="Proteomes" id="UP001157502"/>
    </source>
</evidence>
<organism evidence="1 2">
    <name type="scientific">Dallia pectoralis</name>
    <name type="common">Alaska blackfish</name>
    <dbReference type="NCBI Taxonomy" id="75939"/>
    <lineage>
        <taxon>Eukaryota</taxon>
        <taxon>Metazoa</taxon>
        <taxon>Chordata</taxon>
        <taxon>Craniata</taxon>
        <taxon>Vertebrata</taxon>
        <taxon>Euteleostomi</taxon>
        <taxon>Actinopterygii</taxon>
        <taxon>Neopterygii</taxon>
        <taxon>Teleostei</taxon>
        <taxon>Protacanthopterygii</taxon>
        <taxon>Esociformes</taxon>
        <taxon>Umbridae</taxon>
        <taxon>Dallia</taxon>
    </lineage>
</organism>
<accession>A0ACC2GTP2</accession>
<keyword evidence="2" id="KW-1185">Reference proteome</keyword>
<proteinExistence type="predicted"/>
<comment type="caution">
    <text evidence="1">The sequence shown here is derived from an EMBL/GenBank/DDBJ whole genome shotgun (WGS) entry which is preliminary data.</text>
</comment>
<evidence type="ECO:0000313" key="1">
    <source>
        <dbReference type="EMBL" id="KAJ8007069.1"/>
    </source>
</evidence>
<gene>
    <name evidence="1" type="ORF">DPEC_G00113740</name>
</gene>